<evidence type="ECO:0000256" key="1">
    <source>
        <dbReference type="SAM" id="Phobius"/>
    </source>
</evidence>
<keyword evidence="1" id="KW-0812">Transmembrane</keyword>
<keyword evidence="3" id="KW-1185">Reference proteome</keyword>
<feature type="transmembrane region" description="Helical" evidence="1">
    <location>
        <begin position="225"/>
        <end position="242"/>
    </location>
</feature>
<keyword evidence="1" id="KW-1133">Transmembrane helix</keyword>
<protein>
    <submittedName>
        <fullName evidence="2">Uncharacterized protein</fullName>
    </submittedName>
</protein>
<keyword evidence="1" id="KW-0472">Membrane</keyword>
<evidence type="ECO:0000313" key="2">
    <source>
        <dbReference type="EMBL" id="KAJ8893202.1"/>
    </source>
</evidence>
<accession>A0ABQ9I961</accession>
<dbReference type="Proteomes" id="UP001159363">
    <property type="component" value="Chromosome 2"/>
</dbReference>
<dbReference type="EMBL" id="JARBHB010000002">
    <property type="protein sequence ID" value="KAJ8893202.1"/>
    <property type="molecule type" value="Genomic_DNA"/>
</dbReference>
<organism evidence="2 3">
    <name type="scientific">Dryococelus australis</name>
    <dbReference type="NCBI Taxonomy" id="614101"/>
    <lineage>
        <taxon>Eukaryota</taxon>
        <taxon>Metazoa</taxon>
        <taxon>Ecdysozoa</taxon>
        <taxon>Arthropoda</taxon>
        <taxon>Hexapoda</taxon>
        <taxon>Insecta</taxon>
        <taxon>Pterygota</taxon>
        <taxon>Neoptera</taxon>
        <taxon>Polyneoptera</taxon>
        <taxon>Phasmatodea</taxon>
        <taxon>Verophasmatodea</taxon>
        <taxon>Anareolatae</taxon>
        <taxon>Phasmatidae</taxon>
        <taxon>Eurycanthinae</taxon>
        <taxon>Dryococelus</taxon>
    </lineage>
</organism>
<feature type="transmembrane region" description="Helical" evidence="1">
    <location>
        <begin position="115"/>
        <end position="131"/>
    </location>
</feature>
<name>A0ABQ9I961_9NEOP</name>
<gene>
    <name evidence="2" type="ORF">PR048_005788</name>
</gene>
<comment type="caution">
    <text evidence="2">The sequence shown here is derived from an EMBL/GenBank/DDBJ whole genome shotgun (WGS) entry which is preliminary data.</text>
</comment>
<feature type="transmembrane region" description="Helical" evidence="1">
    <location>
        <begin position="428"/>
        <end position="449"/>
    </location>
</feature>
<proteinExistence type="predicted"/>
<reference evidence="2 3" key="1">
    <citation type="submission" date="2023-02" db="EMBL/GenBank/DDBJ databases">
        <title>LHISI_Scaffold_Assembly.</title>
        <authorList>
            <person name="Stuart O.P."/>
            <person name="Cleave R."/>
            <person name="Magrath M.J.L."/>
            <person name="Mikheyev A.S."/>
        </authorList>
    </citation>
    <scope>NUCLEOTIDE SEQUENCE [LARGE SCALE GENOMIC DNA]</scope>
    <source>
        <strain evidence="2">Daus_M_001</strain>
        <tissue evidence="2">Leg muscle</tissue>
    </source>
</reference>
<evidence type="ECO:0000313" key="3">
    <source>
        <dbReference type="Proteomes" id="UP001159363"/>
    </source>
</evidence>
<sequence length="626" mass="71003">MSAVHNMPGTSTFFTASQTADPNFAAVTRVERSEQCFFKHEADLPWRSRLVCHRSRVREALGSNPRAIALPTSANFPAHTLEELSFPPSPRPFFQIVTEQGGTVPNHWAQIQKNMGFILGPAILIAFYHAFRKSLRRMLGSLLSTEHDRFLPADLPWRSRLVCHRSRVREALGSNPRAIALPTSANFPAHTLEELSFPPSPRPFFQIVTEQGGTVPNHWAQIQKNMGFILGPAILIAFYHAFRKSLRRMLGSLLSTEHDRFLPGSYFSQQLAQCAHPFYLQLPSPFLTSSESIFVRRESSFSRPQPLLSIQCTRPLLDRTYFRRTLLSTVVYPLPLSLPRACFLLAGELSGPWTCNPPSPLHPAHPCTEVYHQTNYFKERHIADTILDDKAANIRNNPSTSTGEKLGAWVVNKVMAAKAKRRMGKGGIIPFLFPAFIAHGSILGGFSAISRAVNSKGKGMYLKPYKVGLRQKNSKHGKKSALTNKDIHAFVKIMDIPYFRGVYIRDDLPKKPNLHECIVIRNKWKEHFGLHKLRPPIELSNYFKNMQLRYNYQTEQLPNTINCVWFPVLELDGEWQISLIAFVTFNSIPNIDKHNQTFMIVILAGSYELDDLDTIIKVALSENVYF</sequence>